<keyword evidence="8" id="KW-1185">Reference proteome</keyword>
<dbReference type="CDD" id="cd01318">
    <property type="entry name" value="DHOase_IIb"/>
    <property type="match status" value="1"/>
</dbReference>
<gene>
    <name evidence="7" type="ORF">ACFFUR_08015</name>
</gene>
<accession>A0ABV5J4J7</accession>
<dbReference type="SUPFAM" id="SSF51338">
    <property type="entry name" value="Composite domain of metallo-dependent hydrolases"/>
    <property type="match status" value="1"/>
</dbReference>
<protein>
    <submittedName>
        <fullName evidence="7">Dihydroorotase</fullName>
        <ecNumber evidence="7">3.5.2.3</ecNumber>
    </submittedName>
</protein>
<dbReference type="InterPro" id="IPR006680">
    <property type="entry name" value="Amidohydro-rel"/>
</dbReference>
<comment type="caution">
    <text evidence="7">The sequence shown here is derived from an EMBL/GenBank/DDBJ whole genome shotgun (WGS) entry which is preliminary data.</text>
</comment>
<name>A0ABV5J4J7_9BACT</name>
<dbReference type="InterPro" id="IPR032466">
    <property type="entry name" value="Metal_Hydrolase"/>
</dbReference>
<dbReference type="Gene3D" id="3.20.20.140">
    <property type="entry name" value="Metal-dependent hydrolases"/>
    <property type="match status" value="1"/>
</dbReference>
<keyword evidence="5 7" id="KW-0378">Hydrolase</keyword>
<dbReference type="InterPro" id="IPR011059">
    <property type="entry name" value="Metal-dep_hydrolase_composite"/>
</dbReference>
<dbReference type="EC" id="3.5.2.3" evidence="7"/>
<dbReference type="EMBL" id="JBHMEW010000053">
    <property type="protein sequence ID" value="MFB9211748.1"/>
    <property type="molecule type" value="Genomic_DNA"/>
</dbReference>
<dbReference type="Pfam" id="PF01979">
    <property type="entry name" value="Amidohydro_1"/>
    <property type="match status" value="1"/>
</dbReference>
<dbReference type="RefSeq" id="WP_290248827.1">
    <property type="nucleotide sequence ID" value="NZ_JAUFQT010000001.1"/>
</dbReference>
<comment type="function">
    <text evidence="2">Catalyzes the reversible cyclization of carbamoyl aspartate to dihydroorotate.</text>
</comment>
<dbReference type="Proteomes" id="UP001589654">
    <property type="component" value="Unassembled WGS sequence"/>
</dbReference>
<dbReference type="SUPFAM" id="SSF51556">
    <property type="entry name" value="Metallo-dependent hydrolases"/>
    <property type="match status" value="1"/>
</dbReference>
<evidence type="ECO:0000256" key="3">
    <source>
        <dbReference type="ARBA" id="ARBA00010286"/>
    </source>
</evidence>
<sequence>MKRILITDANIVNDGKITRGDVFIKDGLIFIAGGNLKEYEADITIEANGKYLLPGLIDDQVHFREPGLTHKAEIYTEAKAAVAGGITSFMEMPNTVPQSTTLELLEEKYKIASERSLANYSFYLGATNDNLEEILKADPNNICGIKVFQGSSTGNMLVDNEETLEKIFAECPLLIATHSENDDIIKANLEKYKQKYGDDIPVKFHPKIRSEEACYDASKKVVDLARKHGTKLHILHISTGKEVQLFDNTLPLEQKRITAEACVHHLWFSEEDYEEKGTFIKWNPAVKTAKDREEILEGVLDDHIDVIATDHAPHTLGEKDNPYTKAPSGGPLVQHCLVALLEMYHEGKIRLEDIVQKTSHNVATLFEIEKRGFIRPSYHADLVLVDLEAPWTVNRDNIISKCGWSPFEGQTFRSSITHTIVSGQLVYENGIFNEDKMGERLKFSRKLSE</sequence>
<evidence type="ECO:0000313" key="7">
    <source>
        <dbReference type="EMBL" id="MFB9211748.1"/>
    </source>
</evidence>
<comment type="cofactor">
    <cofactor evidence="1">
        <name>Zn(2+)</name>
        <dbReference type="ChEBI" id="CHEBI:29105"/>
    </cofactor>
</comment>
<dbReference type="NCBIfam" id="NF006688">
    <property type="entry name" value="PRK09236.1"/>
    <property type="match status" value="1"/>
</dbReference>
<proteinExistence type="inferred from homology"/>
<dbReference type="Gene3D" id="2.30.40.10">
    <property type="entry name" value="Urease, subunit C, domain 1"/>
    <property type="match status" value="1"/>
</dbReference>
<evidence type="ECO:0000259" key="6">
    <source>
        <dbReference type="Pfam" id="PF01979"/>
    </source>
</evidence>
<dbReference type="GO" id="GO:0004151">
    <property type="term" value="F:dihydroorotase activity"/>
    <property type="evidence" value="ECO:0007669"/>
    <property type="project" value="UniProtKB-EC"/>
</dbReference>
<evidence type="ECO:0000256" key="4">
    <source>
        <dbReference type="ARBA" id="ARBA00022723"/>
    </source>
</evidence>
<dbReference type="PROSITE" id="PS00483">
    <property type="entry name" value="DIHYDROOROTASE_2"/>
    <property type="match status" value="1"/>
</dbReference>
<evidence type="ECO:0000313" key="8">
    <source>
        <dbReference type="Proteomes" id="UP001589654"/>
    </source>
</evidence>
<evidence type="ECO:0000256" key="5">
    <source>
        <dbReference type="ARBA" id="ARBA00022801"/>
    </source>
</evidence>
<keyword evidence="4" id="KW-0479">Metal-binding</keyword>
<reference evidence="7 8" key="1">
    <citation type="submission" date="2024-09" db="EMBL/GenBank/DDBJ databases">
        <authorList>
            <person name="Sun Q."/>
            <person name="Mori K."/>
        </authorList>
    </citation>
    <scope>NUCLEOTIDE SEQUENCE [LARGE SCALE GENOMIC DNA]</scope>
    <source>
        <strain evidence="7 8">CECT 7682</strain>
    </source>
</reference>
<evidence type="ECO:0000256" key="2">
    <source>
        <dbReference type="ARBA" id="ARBA00002368"/>
    </source>
</evidence>
<dbReference type="PANTHER" id="PTHR43668">
    <property type="entry name" value="ALLANTOINASE"/>
    <property type="match status" value="1"/>
</dbReference>
<dbReference type="InterPro" id="IPR050138">
    <property type="entry name" value="DHOase/Allantoinase_Hydrolase"/>
</dbReference>
<dbReference type="InterPro" id="IPR002195">
    <property type="entry name" value="Dihydroorotase_CS"/>
</dbReference>
<dbReference type="PANTHER" id="PTHR43668:SF4">
    <property type="entry name" value="ALLANTOINASE"/>
    <property type="match status" value="1"/>
</dbReference>
<evidence type="ECO:0000256" key="1">
    <source>
        <dbReference type="ARBA" id="ARBA00001947"/>
    </source>
</evidence>
<comment type="similarity">
    <text evidence="3">Belongs to the metallo-dependent hydrolases superfamily. DHOase family. Class I DHOase subfamily.</text>
</comment>
<feature type="domain" description="Amidohydrolase-related" evidence="6">
    <location>
        <begin position="51"/>
        <end position="426"/>
    </location>
</feature>
<organism evidence="7 8">
    <name type="scientific">Echinicola jeungdonensis</name>
    <dbReference type="NCBI Taxonomy" id="709343"/>
    <lineage>
        <taxon>Bacteria</taxon>
        <taxon>Pseudomonadati</taxon>
        <taxon>Bacteroidota</taxon>
        <taxon>Cytophagia</taxon>
        <taxon>Cytophagales</taxon>
        <taxon>Cyclobacteriaceae</taxon>
        <taxon>Echinicola</taxon>
    </lineage>
</organism>